<feature type="compositionally biased region" description="Low complexity" evidence="7">
    <location>
        <begin position="214"/>
        <end position="234"/>
    </location>
</feature>
<keyword evidence="3" id="KW-0805">Transcription regulation</keyword>
<dbReference type="InterPro" id="IPR051089">
    <property type="entry name" value="prtT"/>
</dbReference>
<evidence type="ECO:0000256" key="1">
    <source>
        <dbReference type="ARBA" id="ARBA00004123"/>
    </source>
</evidence>
<dbReference type="CDD" id="cd12148">
    <property type="entry name" value="fungal_TF_MHR"/>
    <property type="match status" value="1"/>
</dbReference>
<dbReference type="SUPFAM" id="SSF57701">
    <property type="entry name" value="Zn2/Cys6 DNA-binding domain"/>
    <property type="match status" value="1"/>
</dbReference>
<protein>
    <submittedName>
        <fullName evidence="9">Fungal-specific transcription factor domain-containing protein</fullName>
    </submittedName>
</protein>
<evidence type="ECO:0000256" key="2">
    <source>
        <dbReference type="ARBA" id="ARBA00022723"/>
    </source>
</evidence>
<dbReference type="GO" id="GO:0000976">
    <property type="term" value="F:transcription cis-regulatory region binding"/>
    <property type="evidence" value="ECO:0007669"/>
    <property type="project" value="TreeGrafter"/>
</dbReference>
<feature type="compositionally biased region" description="Polar residues" evidence="7">
    <location>
        <begin position="65"/>
        <end position="82"/>
    </location>
</feature>
<dbReference type="GO" id="GO:0000981">
    <property type="term" value="F:DNA-binding transcription factor activity, RNA polymerase II-specific"/>
    <property type="evidence" value="ECO:0007669"/>
    <property type="project" value="InterPro"/>
</dbReference>
<evidence type="ECO:0000313" key="9">
    <source>
        <dbReference type="EMBL" id="KAF8447668.1"/>
    </source>
</evidence>
<feature type="region of interest" description="Disordered" evidence="7">
    <location>
        <begin position="1"/>
        <end position="130"/>
    </location>
</feature>
<dbReference type="PROSITE" id="PS00463">
    <property type="entry name" value="ZN2_CY6_FUNGAL_1"/>
    <property type="match status" value="1"/>
</dbReference>
<dbReference type="PROSITE" id="PS50048">
    <property type="entry name" value="ZN2_CY6_FUNGAL_2"/>
    <property type="match status" value="1"/>
</dbReference>
<dbReference type="InterPro" id="IPR036864">
    <property type="entry name" value="Zn2-C6_fun-type_DNA-bd_sf"/>
</dbReference>
<dbReference type="Pfam" id="PF00172">
    <property type="entry name" value="Zn_clus"/>
    <property type="match status" value="1"/>
</dbReference>
<dbReference type="InterPro" id="IPR007219">
    <property type="entry name" value="XnlR_reg_dom"/>
</dbReference>
<feature type="compositionally biased region" description="Low complexity" evidence="7">
    <location>
        <begin position="44"/>
        <end position="64"/>
    </location>
</feature>
<keyword evidence="4" id="KW-0238">DNA-binding</keyword>
<dbReference type="Pfam" id="PF04082">
    <property type="entry name" value="Fungal_trans"/>
    <property type="match status" value="1"/>
</dbReference>
<feature type="compositionally biased region" description="Low complexity" evidence="7">
    <location>
        <begin position="749"/>
        <end position="766"/>
    </location>
</feature>
<dbReference type="CDD" id="cd00067">
    <property type="entry name" value="GAL4"/>
    <property type="match status" value="1"/>
</dbReference>
<dbReference type="GO" id="GO:0005634">
    <property type="term" value="C:nucleus"/>
    <property type="evidence" value="ECO:0007669"/>
    <property type="project" value="UniProtKB-SubCell"/>
</dbReference>
<dbReference type="Gene3D" id="4.10.240.10">
    <property type="entry name" value="Zn(2)-C6 fungal-type DNA-binding domain"/>
    <property type="match status" value="1"/>
</dbReference>
<dbReference type="GO" id="GO:0008270">
    <property type="term" value="F:zinc ion binding"/>
    <property type="evidence" value="ECO:0007669"/>
    <property type="project" value="InterPro"/>
</dbReference>
<keyword evidence="2" id="KW-0479">Metal-binding</keyword>
<dbReference type="InterPro" id="IPR001138">
    <property type="entry name" value="Zn2Cys6_DnaBD"/>
</dbReference>
<keyword evidence="6" id="KW-0539">Nucleus</keyword>
<evidence type="ECO:0000259" key="8">
    <source>
        <dbReference type="PROSITE" id="PS50048"/>
    </source>
</evidence>
<sequence length="907" mass="100739">MHNHDHGIPQPNMPPPRSPQIDPTLSLYPTYYSYQQQHQHQHQPHQQPISHHLPLPINSSSPSSQGSDTIGTPPTESMSFSPPDTIGKRPPSLVSGFGDTTRKRPRTDDPMDGPSPAAEKDELKPKSTRGARACTVCRRLKMKCVGAEQGPPCKRCLTGNHECIFEESNRGKRSSNPRKHELLTRSLRKMERTLDTVLRSIGNPSMTSGIISRSASPAPSPATQAAQTQALLQTPSPPPQQNGPTQTVTFPSSPKLLCLPDNALNPLGLLAEASLANRRAQGITASFTARPADGDSDHRLGVASDNYFRPGSIIFPFHLISTTHFLSGPISILPLRRLYIERQIQPEMLSFVTTEEVVALFSIYFDHMNMHCHLLDQEFHTPALVCSRSPFLLTSICAIASKFYTHRPELHSRLTELAQKLAFSVPARGYKSLEIVQAYLLLTLWGCGAVERYEYDKTWLLLGMAIRMATDLNLHRKTAVSHDTPEARARDKEVHNRERTWLLCFALDRSTSAQMGKPHSIREDFIIRNVFQWINSSIRTPGDRALAAYVELQRIVSRSLDLLYSGTSTPSGLQIDCDYLLVIKSFEQQIVAWLHDWTNAHTTLSSDEGLKDYVSTIMTFYFHYYSLVIHSFGLQNAMERSPVDIPYFFSKCHAAATAVAVIARDELAPRGFLRYSTDSHFVFLSYAVLSLLKCIRPEFQQYIQNEQKIIDLVKDIAAVLGDIAVNPHHTPALYSTFLRALNSARTDAPQQQSPPQLQQQLQSQPQPEIMVGDEAAGQHDMNLFGSTMSMNGMNDFHFTSEMGPVADMSTFPPTMATLPTSDEGMGMLSMENIFSNGFWDSVLVPGYSDTMEGLSGGFVFGAGGSGLITPGWLPSPLPSGHNTPPRNVNSMDYTQQNLGTALMQRKG</sequence>
<organism evidence="9 10">
    <name type="scientific">Boletus edulis BED1</name>
    <dbReference type="NCBI Taxonomy" id="1328754"/>
    <lineage>
        <taxon>Eukaryota</taxon>
        <taxon>Fungi</taxon>
        <taxon>Dikarya</taxon>
        <taxon>Basidiomycota</taxon>
        <taxon>Agaricomycotina</taxon>
        <taxon>Agaricomycetes</taxon>
        <taxon>Agaricomycetidae</taxon>
        <taxon>Boletales</taxon>
        <taxon>Boletineae</taxon>
        <taxon>Boletaceae</taxon>
        <taxon>Boletoideae</taxon>
        <taxon>Boletus</taxon>
    </lineage>
</organism>
<feature type="compositionally biased region" description="Polar residues" evidence="7">
    <location>
        <begin position="242"/>
        <end position="251"/>
    </location>
</feature>
<feature type="region of interest" description="Disordered" evidence="7">
    <location>
        <begin position="205"/>
        <end position="251"/>
    </location>
</feature>
<comment type="caution">
    <text evidence="9">The sequence shown here is derived from an EMBL/GenBank/DDBJ whole genome shotgun (WGS) entry which is preliminary data.</text>
</comment>
<reference evidence="9" key="2">
    <citation type="journal article" date="2020" name="Nat. Commun.">
        <title>Large-scale genome sequencing of mycorrhizal fungi provides insights into the early evolution of symbiotic traits.</title>
        <authorList>
            <person name="Miyauchi S."/>
            <person name="Kiss E."/>
            <person name="Kuo A."/>
            <person name="Drula E."/>
            <person name="Kohler A."/>
            <person name="Sanchez-Garcia M."/>
            <person name="Morin E."/>
            <person name="Andreopoulos B."/>
            <person name="Barry K.W."/>
            <person name="Bonito G."/>
            <person name="Buee M."/>
            <person name="Carver A."/>
            <person name="Chen C."/>
            <person name="Cichocki N."/>
            <person name="Clum A."/>
            <person name="Culley D."/>
            <person name="Crous P.W."/>
            <person name="Fauchery L."/>
            <person name="Girlanda M."/>
            <person name="Hayes R.D."/>
            <person name="Keri Z."/>
            <person name="LaButti K."/>
            <person name="Lipzen A."/>
            <person name="Lombard V."/>
            <person name="Magnuson J."/>
            <person name="Maillard F."/>
            <person name="Murat C."/>
            <person name="Nolan M."/>
            <person name="Ohm R.A."/>
            <person name="Pangilinan J."/>
            <person name="Pereira M.F."/>
            <person name="Perotto S."/>
            <person name="Peter M."/>
            <person name="Pfister S."/>
            <person name="Riley R."/>
            <person name="Sitrit Y."/>
            <person name="Stielow J.B."/>
            <person name="Szollosi G."/>
            <person name="Zifcakova L."/>
            <person name="Stursova M."/>
            <person name="Spatafora J.W."/>
            <person name="Tedersoo L."/>
            <person name="Vaario L.M."/>
            <person name="Yamada A."/>
            <person name="Yan M."/>
            <person name="Wang P."/>
            <person name="Xu J."/>
            <person name="Bruns T."/>
            <person name="Baldrian P."/>
            <person name="Vilgalys R."/>
            <person name="Dunand C."/>
            <person name="Henrissat B."/>
            <person name="Grigoriev I.V."/>
            <person name="Hibbett D."/>
            <person name="Nagy L.G."/>
            <person name="Martin F.M."/>
        </authorList>
    </citation>
    <scope>NUCLEOTIDE SEQUENCE</scope>
    <source>
        <strain evidence="9">BED1</strain>
    </source>
</reference>
<evidence type="ECO:0000256" key="6">
    <source>
        <dbReference type="ARBA" id="ARBA00023242"/>
    </source>
</evidence>
<comment type="subcellular location">
    <subcellularLocation>
        <location evidence="1">Nucleus</location>
    </subcellularLocation>
</comment>
<name>A0AAD4C448_BOLED</name>
<dbReference type="Proteomes" id="UP001194468">
    <property type="component" value="Unassembled WGS sequence"/>
</dbReference>
<dbReference type="GO" id="GO:0006351">
    <property type="term" value="P:DNA-templated transcription"/>
    <property type="evidence" value="ECO:0007669"/>
    <property type="project" value="InterPro"/>
</dbReference>
<keyword evidence="10" id="KW-1185">Reference proteome</keyword>
<feature type="domain" description="Zn(2)-C6 fungal-type" evidence="8">
    <location>
        <begin position="133"/>
        <end position="165"/>
    </location>
</feature>
<gene>
    <name evidence="9" type="ORF">L210DRAFT_2809534</name>
</gene>
<evidence type="ECO:0000256" key="3">
    <source>
        <dbReference type="ARBA" id="ARBA00023015"/>
    </source>
</evidence>
<evidence type="ECO:0000313" key="10">
    <source>
        <dbReference type="Proteomes" id="UP001194468"/>
    </source>
</evidence>
<accession>A0AAD4C448</accession>
<feature type="region of interest" description="Disordered" evidence="7">
    <location>
        <begin position="744"/>
        <end position="766"/>
    </location>
</feature>
<proteinExistence type="predicted"/>
<dbReference type="SMART" id="SM00906">
    <property type="entry name" value="Fungal_trans"/>
    <property type="match status" value="1"/>
</dbReference>
<feature type="compositionally biased region" description="Basic and acidic residues" evidence="7">
    <location>
        <begin position="100"/>
        <end position="109"/>
    </location>
</feature>
<dbReference type="PANTHER" id="PTHR31845:SF19">
    <property type="entry name" value="TRANSCRIPTION FACTOR DOMAIN-CONTAINING PROTEIN"/>
    <property type="match status" value="1"/>
</dbReference>
<evidence type="ECO:0000256" key="7">
    <source>
        <dbReference type="SAM" id="MobiDB-lite"/>
    </source>
</evidence>
<reference evidence="9" key="1">
    <citation type="submission" date="2019-10" db="EMBL/GenBank/DDBJ databases">
        <authorList>
            <consortium name="DOE Joint Genome Institute"/>
            <person name="Kuo A."/>
            <person name="Miyauchi S."/>
            <person name="Kiss E."/>
            <person name="Drula E."/>
            <person name="Kohler A."/>
            <person name="Sanchez-Garcia M."/>
            <person name="Andreopoulos B."/>
            <person name="Barry K.W."/>
            <person name="Bonito G."/>
            <person name="Buee M."/>
            <person name="Carver A."/>
            <person name="Chen C."/>
            <person name="Cichocki N."/>
            <person name="Clum A."/>
            <person name="Culley D."/>
            <person name="Crous P.W."/>
            <person name="Fauchery L."/>
            <person name="Girlanda M."/>
            <person name="Hayes R."/>
            <person name="Keri Z."/>
            <person name="LaButti K."/>
            <person name="Lipzen A."/>
            <person name="Lombard V."/>
            <person name="Magnuson J."/>
            <person name="Maillard F."/>
            <person name="Morin E."/>
            <person name="Murat C."/>
            <person name="Nolan M."/>
            <person name="Ohm R."/>
            <person name="Pangilinan J."/>
            <person name="Pereira M."/>
            <person name="Perotto S."/>
            <person name="Peter M."/>
            <person name="Riley R."/>
            <person name="Sitrit Y."/>
            <person name="Stielow B."/>
            <person name="Szollosi G."/>
            <person name="Zifcakova L."/>
            <person name="Stursova M."/>
            <person name="Spatafora J.W."/>
            <person name="Tedersoo L."/>
            <person name="Vaario L.-M."/>
            <person name="Yamada A."/>
            <person name="Yan M."/>
            <person name="Wang P."/>
            <person name="Xu J."/>
            <person name="Bruns T."/>
            <person name="Baldrian P."/>
            <person name="Vilgalys R."/>
            <person name="Henrissat B."/>
            <person name="Grigoriev I.V."/>
            <person name="Hibbett D."/>
            <person name="Nagy L.G."/>
            <person name="Martin F.M."/>
        </authorList>
    </citation>
    <scope>NUCLEOTIDE SEQUENCE</scope>
    <source>
        <strain evidence="9">BED1</strain>
    </source>
</reference>
<dbReference type="EMBL" id="WHUW01000004">
    <property type="protein sequence ID" value="KAF8447668.1"/>
    <property type="molecule type" value="Genomic_DNA"/>
</dbReference>
<evidence type="ECO:0000256" key="5">
    <source>
        <dbReference type="ARBA" id="ARBA00023163"/>
    </source>
</evidence>
<dbReference type="AlphaFoldDB" id="A0AAD4C448"/>
<dbReference type="SMART" id="SM00066">
    <property type="entry name" value="GAL4"/>
    <property type="match status" value="1"/>
</dbReference>
<evidence type="ECO:0000256" key="4">
    <source>
        <dbReference type="ARBA" id="ARBA00023125"/>
    </source>
</evidence>
<dbReference type="PANTHER" id="PTHR31845">
    <property type="entry name" value="FINGER DOMAIN PROTEIN, PUTATIVE-RELATED"/>
    <property type="match status" value="1"/>
</dbReference>
<keyword evidence="5" id="KW-0804">Transcription</keyword>